<dbReference type="EC" id="2.4.2.-" evidence="4"/>
<accession>A0A7Y9UVM1</accession>
<evidence type="ECO:0000259" key="3">
    <source>
        <dbReference type="Pfam" id="PF24607"/>
    </source>
</evidence>
<feature type="transmembrane region" description="Helical" evidence="1">
    <location>
        <begin position="1339"/>
        <end position="1360"/>
    </location>
</feature>
<proteinExistence type="predicted"/>
<organism evidence="4 5">
    <name type="scientific">Nocardioides daedukensis</name>
    <dbReference type="NCBI Taxonomy" id="634462"/>
    <lineage>
        <taxon>Bacteria</taxon>
        <taxon>Bacillati</taxon>
        <taxon>Actinomycetota</taxon>
        <taxon>Actinomycetes</taxon>
        <taxon>Propionibacteriales</taxon>
        <taxon>Nocardioidaceae</taxon>
        <taxon>Nocardioides</taxon>
    </lineage>
</organism>
<gene>
    <name evidence="4" type="ORF">BJ980_000838</name>
</gene>
<sequence>MESHDRAAQEVSADASVVLRFTLRLVAGCAVLVGLALVQSPGLIVPDTKLDLAIAPAEFLGRAAHLWDSQAAFGQLQNQAYGYLWPMGPIFALGSLMDIDPWVVQRLWVALIMCVAFVGVAKLTRAMGVRSDLACILAAFSYALSPRMLTTLGPISIEAWPSALAPWVLLPLVIGSTSGSPRRAAALAGFAVAMVGGVNAAATAAVLPLGAIWLLTRATGPRRRSLMVWWPFFTLLGTLWWIVPLLVMGAYSPPFLDYIESSGNTTFSTTMFDALRGTSNWVPYVDSNLRAGNDLIENFYLPLNSTVLIVAGLIGLVLRSNPHRLFLTCGLVGGLFLVTMGHLGAVQGWFAPDLQTMLDGPLAPLRNVHKFDPVIRLPLVIGLAWTLEALTRERHAAVAPGLHADRFTNRVFTAAVTFAVIATTVPALTGRITPEGGFESVPDYWYQASSWLTNHQGQGVALLVPGSSFATYAWGTPEDEPMQALAGKPWAVRNAVPLAPAPNIRMLDAIEDRLSQGKPSAGLAAFLERAGVSHVVVRNDLAREPDIPDPVLVHLALASPGFIRVASFGPDVGGGSELRDNAGRRVIVNGGWQDTWPAIEIYQVGSPSFAIAADSPPVVVGGPEDLLDLTDLGLLRQEPTVLAADKDESEPLPSSWILTDGLRATERNFGRVHDGRSATRARGQELRLPGRVADYELPDHQRWATWAGYEGIEKITASSSQADATAYGPVAPGELPWAAFDKNYDSEWVSGPYPGVDGHWVEVQFPASRAPGQVRLTGGGAERQRVRVRTDAETSREVTLTPGIARTVLLEKPSDSMRIEDVSDRGFGRMWLAEVEVEGLKAERFLQLPRIPSAWNAPAAVVLRAVADQRTGCAELDDAVRCVQGREIASEEPDGFHRRFTLPEGADYQGSLLVRPRPGKPLVDLLTQDLPAGAESSSDGNPDVRSSALAAIDGDTGTTWTAALSDKEPELRLRWLGKRDVTGLSFKVAKGAAARAPSRIRVTWPGGERVVDLDNHGQASIDGIRTSFLDVTVLEANAVTDLRFDNTIAPVPIGVSEVEVDGVEALPLQLSTLPVVTSCGTGPTLTINGVEQRTRVRMTPSELYKGREVTAVLCGVPHGRVVLGAGENSVSVSGAEAFSAASLTLQRAPVFGATEHPISSEASSPDRRNFALRGVGQFATRENVNPGWKATQDGTVLSPRSYDGWRQGWTGAKDGAATAEFTPDKLYRWGIFGGFLGLVVLCGALYAMRRRRTDSGLPAVGTAHLTGRVVLVSAILVGGLLGGWAGSCVGLVTVGVVAYIASKKPEYIWLLPGVVVPSGLAYTLSPWGSEGGWAGSSTWVGQLALSAVIVVVAALAFTGVEDTRVFRRRNGNSTHR</sequence>
<name>A0A7Y9UVM1_9ACTN</name>
<evidence type="ECO:0000313" key="5">
    <source>
        <dbReference type="Proteomes" id="UP000540656"/>
    </source>
</evidence>
<dbReference type="InterPro" id="IPR021798">
    <property type="entry name" value="AftD_N"/>
</dbReference>
<feature type="domain" description="Alpha-(1-&gt;3)-arabinofuranosyltransferase N-terminal GT-C" evidence="2">
    <location>
        <begin position="32"/>
        <end position="687"/>
    </location>
</feature>
<dbReference type="Pfam" id="PF11847">
    <property type="entry name" value="GT-C_AftD"/>
    <property type="match status" value="1"/>
</dbReference>
<dbReference type="GO" id="GO:0016757">
    <property type="term" value="F:glycosyltransferase activity"/>
    <property type="evidence" value="ECO:0007669"/>
    <property type="project" value="UniProtKB-KW"/>
</dbReference>
<evidence type="ECO:0000313" key="4">
    <source>
        <dbReference type="EMBL" id="NYG57915.1"/>
    </source>
</evidence>
<dbReference type="InterPro" id="IPR056997">
    <property type="entry name" value="CBM_AftD"/>
</dbReference>
<keyword evidence="4" id="KW-0808">Transferase</keyword>
<feature type="transmembrane region" description="Helical" evidence="1">
    <location>
        <begin position="325"/>
        <end position="351"/>
    </location>
</feature>
<feature type="transmembrane region" description="Helical" evidence="1">
    <location>
        <begin position="186"/>
        <end position="215"/>
    </location>
</feature>
<keyword evidence="5" id="KW-1185">Reference proteome</keyword>
<feature type="domain" description="Arabinofuranosyltransferase D third carbohydrate binding module" evidence="3">
    <location>
        <begin position="941"/>
        <end position="1067"/>
    </location>
</feature>
<keyword evidence="1" id="KW-0472">Membrane</keyword>
<dbReference type="RefSeq" id="WP_179501127.1">
    <property type="nucleotide sequence ID" value="NZ_JACCAA010000001.1"/>
</dbReference>
<feature type="transmembrane region" description="Helical" evidence="1">
    <location>
        <begin position="133"/>
        <end position="157"/>
    </location>
</feature>
<feature type="transmembrane region" description="Helical" evidence="1">
    <location>
        <begin position="1226"/>
        <end position="1247"/>
    </location>
</feature>
<feature type="transmembrane region" description="Helical" evidence="1">
    <location>
        <begin position="299"/>
        <end position="318"/>
    </location>
</feature>
<feature type="transmembrane region" description="Helical" evidence="1">
    <location>
        <begin position="1283"/>
        <end position="1301"/>
    </location>
</feature>
<keyword evidence="4" id="KW-0328">Glycosyltransferase</keyword>
<feature type="transmembrane region" description="Helical" evidence="1">
    <location>
        <begin position="103"/>
        <end position="121"/>
    </location>
</feature>
<dbReference type="Proteomes" id="UP000540656">
    <property type="component" value="Unassembled WGS sequence"/>
</dbReference>
<dbReference type="Pfam" id="PF24607">
    <property type="entry name" value="CBM_AftD"/>
    <property type="match status" value="1"/>
</dbReference>
<dbReference type="EMBL" id="JACCAA010000001">
    <property type="protein sequence ID" value="NYG57915.1"/>
    <property type="molecule type" value="Genomic_DNA"/>
</dbReference>
<feature type="transmembrane region" description="Helical" evidence="1">
    <location>
        <begin position="1259"/>
        <end position="1277"/>
    </location>
</feature>
<keyword evidence="1" id="KW-1133">Transmembrane helix</keyword>
<feature type="transmembrane region" description="Helical" evidence="1">
    <location>
        <begin position="21"/>
        <end position="38"/>
    </location>
</feature>
<reference evidence="4 5" key="1">
    <citation type="submission" date="2020-07" db="EMBL/GenBank/DDBJ databases">
        <title>Sequencing the genomes of 1000 actinobacteria strains.</title>
        <authorList>
            <person name="Klenk H.-P."/>
        </authorList>
    </citation>
    <scope>NUCLEOTIDE SEQUENCE [LARGE SCALE GENOMIC DNA]</scope>
    <source>
        <strain evidence="4 5">DSM 23819</strain>
    </source>
</reference>
<feature type="transmembrane region" description="Helical" evidence="1">
    <location>
        <begin position="1308"/>
        <end position="1327"/>
    </location>
</feature>
<evidence type="ECO:0000259" key="2">
    <source>
        <dbReference type="Pfam" id="PF11847"/>
    </source>
</evidence>
<keyword evidence="1" id="KW-0812">Transmembrane</keyword>
<feature type="transmembrane region" description="Helical" evidence="1">
    <location>
        <begin position="227"/>
        <end position="251"/>
    </location>
</feature>
<protein>
    <submittedName>
        <fullName evidence="4">Arabinofuranan 3-O-arabinosyltransferase</fullName>
        <ecNumber evidence="4">2.4.2.-</ecNumber>
    </submittedName>
</protein>
<comment type="caution">
    <text evidence="4">The sequence shown here is derived from an EMBL/GenBank/DDBJ whole genome shotgun (WGS) entry which is preliminary data.</text>
</comment>
<evidence type="ECO:0000256" key="1">
    <source>
        <dbReference type="SAM" id="Phobius"/>
    </source>
</evidence>